<name>A0ABD7X934_PEDPE</name>
<dbReference type="SUPFAM" id="SSF47413">
    <property type="entry name" value="lambda repressor-like DNA-binding domains"/>
    <property type="match status" value="1"/>
</dbReference>
<organism evidence="2 3">
    <name type="scientific">Pediococcus pentosaceus</name>
    <dbReference type="NCBI Taxonomy" id="1255"/>
    <lineage>
        <taxon>Bacteria</taxon>
        <taxon>Bacillati</taxon>
        <taxon>Bacillota</taxon>
        <taxon>Bacilli</taxon>
        <taxon>Lactobacillales</taxon>
        <taxon>Lactobacillaceae</taxon>
        <taxon>Pediococcus</taxon>
    </lineage>
</organism>
<evidence type="ECO:0000313" key="2">
    <source>
        <dbReference type="EMBL" id="WEA58312.1"/>
    </source>
</evidence>
<dbReference type="Gene3D" id="1.10.260.40">
    <property type="entry name" value="lambda repressor-like DNA-binding domains"/>
    <property type="match status" value="1"/>
</dbReference>
<feature type="domain" description="HTH cro/C1-type" evidence="1">
    <location>
        <begin position="7"/>
        <end position="61"/>
    </location>
</feature>
<sequence length="115" mass="13183">MSVFERIQKAAKKRGYNLTQVAEKAGFKSRNAIYRYNQGVTPRDSSLRSIAEVLDVSFEYLKGITDDDTPKSITKEPDIEKAIDSSRMYQGRPIDESQKEVMKKLLKAYLDSQEK</sequence>
<evidence type="ECO:0000259" key="1">
    <source>
        <dbReference type="PROSITE" id="PS50943"/>
    </source>
</evidence>
<gene>
    <name evidence="2" type="ORF">PWB86_09900</name>
</gene>
<dbReference type="PROSITE" id="PS50943">
    <property type="entry name" value="HTH_CROC1"/>
    <property type="match status" value="1"/>
</dbReference>
<dbReference type="SMART" id="SM00530">
    <property type="entry name" value="HTH_XRE"/>
    <property type="match status" value="1"/>
</dbReference>
<dbReference type="CDD" id="cd00093">
    <property type="entry name" value="HTH_XRE"/>
    <property type="match status" value="1"/>
</dbReference>
<accession>A0ABD7X934</accession>
<dbReference type="InterPro" id="IPR001387">
    <property type="entry name" value="Cro/C1-type_HTH"/>
</dbReference>
<dbReference type="InterPro" id="IPR010982">
    <property type="entry name" value="Lambda_DNA-bd_dom_sf"/>
</dbReference>
<proteinExistence type="predicted"/>
<evidence type="ECO:0000313" key="3">
    <source>
        <dbReference type="Proteomes" id="UP001214131"/>
    </source>
</evidence>
<geneLocation type="plasmid" evidence="2 3">
    <name>unnamed3</name>
</geneLocation>
<dbReference type="Proteomes" id="UP001214131">
    <property type="component" value="Plasmid unnamed3"/>
</dbReference>
<protein>
    <submittedName>
        <fullName evidence="2">Helix-turn-helix transcriptional regulator</fullName>
    </submittedName>
</protein>
<reference evidence="2 3" key="1">
    <citation type="submission" date="2023-02" db="EMBL/GenBank/DDBJ databases">
        <title>Comparative genomics and fermentation flavor characterization of five lactic acid bacteria reveal flavor biosynthesis metabolic pathways in fermented muskmelon puree.</title>
        <authorList>
            <person name="Yuan L."/>
            <person name="Li M."/>
            <person name="Xu X."/>
            <person name="Lao F."/>
            <person name="Wu J."/>
        </authorList>
    </citation>
    <scope>NUCLEOTIDE SEQUENCE [LARGE SCALE GENOMIC DNA]</scope>
    <source>
        <strain evidence="2 3">Ca-4</strain>
        <plasmid evidence="2 3">unnamed3</plasmid>
    </source>
</reference>
<dbReference type="Pfam" id="PF01381">
    <property type="entry name" value="HTH_3"/>
    <property type="match status" value="1"/>
</dbReference>
<keyword evidence="2" id="KW-0614">Plasmid</keyword>
<dbReference type="RefSeq" id="WP_275000758.1">
    <property type="nucleotide sequence ID" value="NZ_CP118742.1"/>
</dbReference>
<dbReference type="AlphaFoldDB" id="A0ABD7X934"/>
<dbReference type="EMBL" id="CP118742">
    <property type="protein sequence ID" value="WEA58312.1"/>
    <property type="molecule type" value="Genomic_DNA"/>
</dbReference>